<sequence>MESSTRIKVLERLARSTTPAADEAIKRACEQAIASLVNGVDYEALEFSLDVLLTVGFRHSKEVVVAADGFLRTVESRALVHSDEHGEKLEALSQYRSAHRLMTKAIDLLNALRYLETPTVVDSLLWASRHDEESVRKAAFSDLTGLAKYNISVYFGDGAAKGIGSGPQFLVIEALENKGDDYLRQHLRGVLTLLEGLLSTSMESTKWSSTGVTLSQAVAPAHKGVVEIRTRSIALVKKLYRLVESKSQKLSVIRAMNTAARGDGRGAVDKDFAEMISVNAQEVLWFFGDVAKEEDDLQIIQKVEYDSYWIHFHTASVEVKATALEVKAIIDANAEYSVYKTLVGFEGIFGDWTKERRDESFTLGSQESRAKQSKVLAAQVPADGFDVWRARILRFSQTESNDLATFPVFYEFLAEVAASYPDFGLELLTEHAEALSRFLIPLLRGVWDGDKKAQLLPLMTRWIDEASEKETSFLSACAKVFLSTKDVDFDILERILEKATRLRDVFVIRQVATVAVGRSDSGAWKADLKKLFLRALPRLTELGDAGWVREIWYRKEATEMVGEFSPDERREVLKNLRLLPQIDYQAEDVLAAIAEREPSLVVEYLCDRLYEPNAAVAAVAEKAGYDYEELPYQFHTLQDSLSRDPKAVVAEVLGRYSADDSLFEFRGAKLLQAIFPQFSEGFQVELVRLIRDGGEKGLEFVAGVLRSYGGEAFIQPVAKELIKRLPRSSPLINEVKIALMSTGVVSGEYGMAEAYDRKRSEVLDWLQDPDERVRTFAAKYANELQAMSESERRRADESIAVRKFEYGEE</sequence>
<dbReference type="SUPFAM" id="SSF48371">
    <property type="entry name" value="ARM repeat"/>
    <property type="match status" value="1"/>
</dbReference>
<name>A0A5Q0M3M8_VARPD</name>
<dbReference type="EMBL" id="CP045644">
    <property type="protein sequence ID" value="QFZ84059.1"/>
    <property type="molecule type" value="Genomic_DNA"/>
</dbReference>
<dbReference type="RefSeq" id="WP_153282712.1">
    <property type="nucleotide sequence ID" value="NZ_CP045644.1"/>
</dbReference>
<evidence type="ECO:0000313" key="2">
    <source>
        <dbReference type="Proteomes" id="UP000326780"/>
    </source>
</evidence>
<reference evidence="1 2" key="1">
    <citation type="submission" date="2019-10" db="EMBL/GenBank/DDBJ databases">
        <title>Complete genome sequence of Variovorax paradoxus 5C-2.</title>
        <authorList>
            <person name="Gogoleva N.E."/>
            <person name="Balkin A.S."/>
        </authorList>
    </citation>
    <scope>NUCLEOTIDE SEQUENCE [LARGE SCALE GENOMIC DNA]</scope>
    <source>
        <strain evidence="1 2">5C-2</strain>
    </source>
</reference>
<proteinExistence type="predicted"/>
<organism evidence="1 2">
    <name type="scientific">Variovorax paradoxus</name>
    <dbReference type="NCBI Taxonomy" id="34073"/>
    <lineage>
        <taxon>Bacteria</taxon>
        <taxon>Pseudomonadati</taxon>
        <taxon>Pseudomonadota</taxon>
        <taxon>Betaproteobacteria</taxon>
        <taxon>Burkholderiales</taxon>
        <taxon>Comamonadaceae</taxon>
        <taxon>Variovorax</taxon>
    </lineage>
</organism>
<dbReference type="Proteomes" id="UP000326780">
    <property type="component" value="Chromosome"/>
</dbReference>
<protein>
    <submittedName>
        <fullName evidence="1">Uncharacterized protein</fullName>
    </submittedName>
</protein>
<gene>
    <name evidence="1" type="ORF">GFK26_15490</name>
</gene>
<dbReference type="AlphaFoldDB" id="A0A5Q0M3M8"/>
<evidence type="ECO:0000313" key="1">
    <source>
        <dbReference type="EMBL" id="QFZ84059.1"/>
    </source>
</evidence>
<accession>A0A5Q0M3M8</accession>
<dbReference type="InterPro" id="IPR016024">
    <property type="entry name" value="ARM-type_fold"/>
</dbReference>